<accession>A0A370R4S0</accession>
<organism evidence="5 6">
    <name type="scientific">Enterobacillus tribolii</name>
    <dbReference type="NCBI Taxonomy" id="1487935"/>
    <lineage>
        <taxon>Bacteria</taxon>
        <taxon>Pseudomonadati</taxon>
        <taxon>Pseudomonadota</taxon>
        <taxon>Gammaproteobacteria</taxon>
        <taxon>Enterobacterales</taxon>
        <taxon>Hafniaceae</taxon>
        <taxon>Enterobacillus</taxon>
    </lineage>
</organism>
<dbReference type="AlphaFoldDB" id="A0A370R4S0"/>
<dbReference type="InterPro" id="IPR025723">
    <property type="entry name" value="ArsA/GET3_ATPase-like"/>
</dbReference>
<gene>
    <name evidence="5" type="ORF">C8D90_101874</name>
</gene>
<keyword evidence="6" id="KW-1185">Reference proteome</keyword>
<evidence type="ECO:0000256" key="2">
    <source>
        <dbReference type="ARBA" id="ARBA00052296"/>
    </source>
</evidence>
<dbReference type="GO" id="GO:0005524">
    <property type="term" value="F:ATP binding"/>
    <property type="evidence" value="ECO:0007669"/>
    <property type="project" value="InterPro"/>
</dbReference>
<dbReference type="EMBL" id="QRAP01000001">
    <property type="protein sequence ID" value="RDK97424.1"/>
    <property type="molecule type" value="Genomic_DNA"/>
</dbReference>
<sequence>MKFLQNIPPYLFFTGKGGVGKTSLSCATAIRLAEQGKQVLLVSTDPASSKERGFTLGAGLSITAFP</sequence>
<feature type="domain" description="ArsA/GET3 Anion-transporting ATPase-like" evidence="4">
    <location>
        <begin position="10"/>
        <end position="49"/>
    </location>
</feature>
<dbReference type="Pfam" id="PF02374">
    <property type="entry name" value="ArsA_ATPase"/>
    <property type="match status" value="1"/>
</dbReference>
<dbReference type="PANTHER" id="PTHR10803:SF3">
    <property type="entry name" value="ATPASE GET3"/>
    <property type="match status" value="1"/>
</dbReference>
<evidence type="ECO:0000313" key="6">
    <source>
        <dbReference type="Proteomes" id="UP000254848"/>
    </source>
</evidence>
<dbReference type="Proteomes" id="UP000254848">
    <property type="component" value="Unassembled WGS sequence"/>
</dbReference>
<dbReference type="InterPro" id="IPR027417">
    <property type="entry name" value="P-loop_NTPase"/>
</dbReference>
<proteinExistence type="inferred from homology"/>
<dbReference type="GO" id="GO:0016887">
    <property type="term" value="F:ATP hydrolysis activity"/>
    <property type="evidence" value="ECO:0007669"/>
    <property type="project" value="InterPro"/>
</dbReference>
<dbReference type="PANTHER" id="PTHR10803">
    <property type="entry name" value="ARSENICAL PUMP-DRIVING ATPASE ARSENITE-TRANSLOCATING ATPASE"/>
    <property type="match status" value="1"/>
</dbReference>
<evidence type="ECO:0000256" key="3">
    <source>
        <dbReference type="ARBA" id="ARBA00066752"/>
    </source>
</evidence>
<dbReference type="EC" id="7.3.2.7" evidence="3"/>
<dbReference type="GO" id="GO:0015446">
    <property type="term" value="F:ATPase-coupled arsenite transmembrane transporter activity"/>
    <property type="evidence" value="ECO:0007669"/>
    <property type="project" value="UniProtKB-EC"/>
</dbReference>
<protein>
    <recommendedName>
        <fullName evidence="3">arsenite-transporting ATPase</fullName>
        <ecNumber evidence="3">7.3.2.7</ecNumber>
    </recommendedName>
</protein>
<evidence type="ECO:0000313" key="5">
    <source>
        <dbReference type="EMBL" id="RDK97424.1"/>
    </source>
</evidence>
<dbReference type="SUPFAM" id="SSF52540">
    <property type="entry name" value="P-loop containing nucleoside triphosphate hydrolases"/>
    <property type="match status" value="1"/>
</dbReference>
<comment type="caution">
    <text evidence="5">The sequence shown here is derived from an EMBL/GenBank/DDBJ whole genome shotgun (WGS) entry which is preliminary data.</text>
</comment>
<comment type="similarity">
    <text evidence="1">Belongs to the arsA ATPase family.</text>
</comment>
<reference evidence="5 6" key="1">
    <citation type="submission" date="2018-07" db="EMBL/GenBank/DDBJ databases">
        <title>Genomic Encyclopedia of Type Strains, Phase IV (KMG-IV): sequencing the most valuable type-strain genomes for metagenomic binning, comparative biology and taxonomic classification.</title>
        <authorList>
            <person name="Goeker M."/>
        </authorList>
    </citation>
    <scope>NUCLEOTIDE SEQUENCE [LARGE SCALE GENOMIC DNA]</scope>
    <source>
        <strain evidence="5 6">DSM 103736</strain>
    </source>
</reference>
<comment type="catalytic activity">
    <reaction evidence="2">
        <text>arsenite(in) + ATP + H2O = arsenite(out) + ADP + phosphate + H(+)</text>
        <dbReference type="Rhea" id="RHEA:11348"/>
        <dbReference type="ChEBI" id="CHEBI:15377"/>
        <dbReference type="ChEBI" id="CHEBI:15378"/>
        <dbReference type="ChEBI" id="CHEBI:29242"/>
        <dbReference type="ChEBI" id="CHEBI:30616"/>
        <dbReference type="ChEBI" id="CHEBI:43474"/>
        <dbReference type="ChEBI" id="CHEBI:456216"/>
        <dbReference type="EC" id="7.3.2.7"/>
    </reaction>
</comment>
<dbReference type="InterPro" id="IPR016300">
    <property type="entry name" value="ATPase_ArsA/GET3"/>
</dbReference>
<dbReference type="Gene3D" id="3.40.50.300">
    <property type="entry name" value="P-loop containing nucleotide triphosphate hydrolases"/>
    <property type="match status" value="1"/>
</dbReference>
<evidence type="ECO:0000259" key="4">
    <source>
        <dbReference type="Pfam" id="PF02374"/>
    </source>
</evidence>
<name>A0A370R4S0_9GAMM</name>
<evidence type="ECO:0000256" key="1">
    <source>
        <dbReference type="ARBA" id="ARBA00011040"/>
    </source>
</evidence>